<dbReference type="Pfam" id="PF08402">
    <property type="entry name" value="TOBE_2"/>
    <property type="match status" value="1"/>
</dbReference>
<dbReference type="InterPro" id="IPR027417">
    <property type="entry name" value="P-loop_NTPase"/>
</dbReference>
<dbReference type="PROSITE" id="PS00211">
    <property type="entry name" value="ABC_TRANSPORTER_1"/>
    <property type="match status" value="1"/>
</dbReference>
<dbReference type="AlphaFoldDB" id="A0A1B1A913"/>
<dbReference type="InterPro" id="IPR017871">
    <property type="entry name" value="ABC_transporter-like_CS"/>
</dbReference>
<geneLocation type="plasmid" evidence="6 7">
    <name>unnamed1</name>
</geneLocation>
<dbReference type="OrthoDB" id="9802264at2"/>
<sequence>MTLSLSSVAKTYGDGTRALNPTDLEINPGEIISLLGPSGCGKTTLLRLIAGLEVPDNGANIRFGDEDVTRLPVEKRNVGMVFQSYALFPNMSVRDNIGYGLKMQRLPRAEIQSRVDEVIALCRLEPYANRAITALSGGQRQRVALARAFAPRPRLMLLDEPLSALDAALRLELRDELAALLRQFGTTVIFVTHDQDEALAIADRVAVMEGGKIRQIGTPEELYRNPQSAFVAEFVGHAMPLSGEIRQQTLCLEGGELPLPDHAGGGSVYVRAEDLRADPTGPLEAKVETVTFLGTHYRLGLTGLTGQRMFALHHGASAPAIGDNLRLSIAPDALICLPHS</sequence>
<dbReference type="FunFam" id="3.40.50.300:FF:000425">
    <property type="entry name" value="Probable ABC transporter, ATP-binding subunit"/>
    <property type="match status" value="1"/>
</dbReference>
<accession>A0A1B1A913</accession>
<dbReference type="GO" id="GO:0022857">
    <property type="term" value="F:transmembrane transporter activity"/>
    <property type="evidence" value="ECO:0007669"/>
    <property type="project" value="InterPro"/>
</dbReference>
<dbReference type="KEGG" id="rmb:K529_019995"/>
<protein>
    <submittedName>
        <fullName evidence="6">Fe3+/spermidine/putrescine ABC transporter ATP-binding protein</fullName>
    </submittedName>
</protein>
<keyword evidence="6" id="KW-0614">Plasmid</keyword>
<dbReference type="InterPro" id="IPR003439">
    <property type="entry name" value="ABC_transporter-like_ATP-bd"/>
</dbReference>
<dbReference type="PANTHER" id="PTHR43875:SF1">
    <property type="entry name" value="OSMOPROTECTIVE COMPOUNDS UPTAKE ATP-BINDING PROTEIN GGTA"/>
    <property type="match status" value="1"/>
</dbReference>
<dbReference type="GO" id="GO:0015697">
    <property type="term" value="P:quaternary ammonium group transport"/>
    <property type="evidence" value="ECO:0007669"/>
    <property type="project" value="UniProtKB-ARBA"/>
</dbReference>
<organism evidence="6 7">
    <name type="scientific">Tritonibacter mobilis F1926</name>
    <dbReference type="NCBI Taxonomy" id="1265309"/>
    <lineage>
        <taxon>Bacteria</taxon>
        <taxon>Pseudomonadati</taxon>
        <taxon>Pseudomonadota</taxon>
        <taxon>Alphaproteobacteria</taxon>
        <taxon>Rhodobacterales</taxon>
        <taxon>Paracoccaceae</taxon>
        <taxon>Tritonibacter</taxon>
    </lineage>
</organism>
<name>A0A1B1A913_9RHOB</name>
<dbReference type="SMART" id="SM00382">
    <property type="entry name" value="AAA"/>
    <property type="match status" value="1"/>
</dbReference>
<dbReference type="EMBL" id="CP015231">
    <property type="protein sequence ID" value="ANP43040.1"/>
    <property type="molecule type" value="Genomic_DNA"/>
</dbReference>
<dbReference type="GeneID" id="28252167"/>
<dbReference type="InterPro" id="IPR003593">
    <property type="entry name" value="AAA+_ATPase"/>
</dbReference>
<keyword evidence="4 6" id="KW-0067">ATP-binding</keyword>
<dbReference type="GO" id="GO:0005524">
    <property type="term" value="F:ATP binding"/>
    <property type="evidence" value="ECO:0007669"/>
    <property type="project" value="UniProtKB-KW"/>
</dbReference>
<dbReference type="PANTHER" id="PTHR43875">
    <property type="entry name" value="MALTODEXTRIN IMPORT ATP-BINDING PROTEIN MSMX"/>
    <property type="match status" value="1"/>
</dbReference>
<keyword evidence="3" id="KW-0547">Nucleotide-binding</keyword>
<dbReference type="InterPro" id="IPR008995">
    <property type="entry name" value="Mo/tungstate-bd_C_term_dom"/>
</dbReference>
<feature type="domain" description="ABC transporter" evidence="5">
    <location>
        <begin position="3"/>
        <end position="235"/>
    </location>
</feature>
<keyword evidence="2" id="KW-0813">Transport</keyword>
<evidence type="ECO:0000313" key="7">
    <source>
        <dbReference type="Proteomes" id="UP000013243"/>
    </source>
</evidence>
<evidence type="ECO:0000256" key="1">
    <source>
        <dbReference type="ARBA" id="ARBA00005417"/>
    </source>
</evidence>
<comment type="similarity">
    <text evidence="1">Belongs to the ABC transporter superfamily.</text>
</comment>
<dbReference type="RefSeq" id="WP_005614658.1">
    <property type="nucleotide sequence ID" value="NZ_CP015231.1"/>
</dbReference>
<dbReference type="GO" id="GO:0055052">
    <property type="term" value="C:ATP-binding cassette (ABC) transporter complex, substrate-binding subunit-containing"/>
    <property type="evidence" value="ECO:0007669"/>
    <property type="project" value="TreeGrafter"/>
</dbReference>
<dbReference type="PROSITE" id="PS50893">
    <property type="entry name" value="ABC_TRANSPORTER_2"/>
    <property type="match status" value="1"/>
</dbReference>
<dbReference type="SUPFAM" id="SSF52540">
    <property type="entry name" value="P-loop containing nucleoside triphosphate hydrolases"/>
    <property type="match status" value="1"/>
</dbReference>
<evidence type="ECO:0000256" key="2">
    <source>
        <dbReference type="ARBA" id="ARBA00022448"/>
    </source>
</evidence>
<proteinExistence type="inferred from homology"/>
<dbReference type="SUPFAM" id="SSF50331">
    <property type="entry name" value="MOP-like"/>
    <property type="match status" value="1"/>
</dbReference>
<evidence type="ECO:0000256" key="4">
    <source>
        <dbReference type="ARBA" id="ARBA00022840"/>
    </source>
</evidence>
<evidence type="ECO:0000259" key="5">
    <source>
        <dbReference type="PROSITE" id="PS50893"/>
    </source>
</evidence>
<dbReference type="Pfam" id="PF00005">
    <property type="entry name" value="ABC_tran"/>
    <property type="match status" value="1"/>
</dbReference>
<dbReference type="GO" id="GO:0016887">
    <property type="term" value="F:ATP hydrolysis activity"/>
    <property type="evidence" value="ECO:0007669"/>
    <property type="project" value="InterPro"/>
</dbReference>
<evidence type="ECO:0000256" key="3">
    <source>
        <dbReference type="ARBA" id="ARBA00022741"/>
    </source>
</evidence>
<dbReference type="Gene3D" id="3.40.50.300">
    <property type="entry name" value="P-loop containing nucleotide triphosphate hydrolases"/>
    <property type="match status" value="1"/>
</dbReference>
<dbReference type="Proteomes" id="UP000013243">
    <property type="component" value="Plasmid unnamed1"/>
</dbReference>
<reference evidence="6 7" key="1">
    <citation type="journal article" date="2016" name="ISME J.">
        <title>Global occurrence and heterogeneity of the Roseobacter-clade species Ruegeria mobilis.</title>
        <authorList>
            <person name="Sonnenschein E."/>
            <person name="Gram L."/>
        </authorList>
    </citation>
    <scope>NUCLEOTIDE SEQUENCE [LARGE SCALE GENOMIC DNA]</scope>
    <source>
        <strain evidence="6 7">F1926</strain>
        <plasmid evidence="6 7">unnamed1</plasmid>
    </source>
</reference>
<gene>
    <name evidence="6" type="ORF">K529_019995</name>
</gene>
<dbReference type="InterPro" id="IPR047641">
    <property type="entry name" value="ABC_transpr_MalK/UgpC-like"/>
</dbReference>
<dbReference type="InterPro" id="IPR013611">
    <property type="entry name" value="Transp-assoc_OB_typ2"/>
</dbReference>
<evidence type="ECO:0000313" key="6">
    <source>
        <dbReference type="EMBL" id="ANP43040.1"/>
    </source>
</evidence>